<dbReference type="SUPFAM" id="SSF111369">
    <property type="entry name" value="HlyD-like secretion proteins"/>
    <property type="match status" value="1"/>
</dbReference>
<comment type="similarity">
    <text evidence="1">Belongs to the membrane fusion protein (MFP) (TC 8.A.1) family.</text>
</comment>
<dbReference type="AlphaFoldDB" id="A0A6F8PKP8"/>
<gene>
    <name evidence="5" type="ORF">THMIRHAT_04020</name>
</gene>
<keyword evidence="3" id="KW-0472">Membrane</keyword>
<feature type="coiled-coil region" evidence="2">
    <location>
        <begin position="192"/>
        <end position="226"/>
    </location>
</feature>
<protein>
    <recommendedName>
        <fullName evidence="4">Multidrug resistance protein MdtA-like barrel-sandwich hybrid domain-containing protein</fullName>
    </recommendedName>
</protein>
<dbReference type="Gene3D" id="2.40.50.100">
    <property type="match status" value="1"/>
</dbReference>
<dbReference type="PANTHER" id="PTHR30469:SF15">
    <property type="entry name" value="HLYD FAMILY OF SECRETION PROTEINS"/>
    <property type="match status" value="1"/>
</dbReference>
<keyword evidence="3" id="KW-1133">Transmembrane helix</keyword>
<proteinExistence type="inferred from homology"/>
<dbReference type="Proteomes" id="UP000501466">
    <property type="component" value="Chromosome"/>
</dbReference>
<evidence type="ECO:0000313" key="5">
    <source>
        <dbReference type="EMBL" id="BBP42656.1"/>
    </source>
</evidence>
<dbReference type="InterPro" id="IPR058625">
    <property type="entry name" value="MdtA-like_BSH"/>
</dbReference>
<organism evidence="5 6">
    <name type="scientific">Thiosulfativibrio zosterae</name>
    <dbReference type="NCBI Taxonomy" id="2675053"/>
    <lineage>
        <taxon>Bacteria</taxon>
        <taxon>Pseudomonadati</taxon>
        <taxon>Pseudomonadota</taxon>
        <taxon>Gammaproteobacteria</taxon>
        <taxon>Thiotrichales</taxon>
        <taxon>Piscirickettsiaceae</taxon>
        <taxon>Thiosulfativibrio</taxon>
    </lineage>
</organism>
<name>A0A6F8PKP8_9GAMM</name>
<accession>A0A6F8PKP8</accession>
<keyword evidence="6" id="KW-1185">Reference proteome</keyword>
<dbReference type="PANTHER" id="PTHR30469">
    <property type="entry name" value="MULTIDRUG RESISTANCE PROTEIN MDTA"/>
    <property type="match status" value="1"/>
</dbReference>
<evidence type="ECO:0000259" key="4">
    <source>
        <dbReference type="Pfam" id="PF25917"/>
    </source>
</evidence>
<sequence length="422" mass="45698">MALIQSLRDKSGQFVKSALIPLLILATAVAVFVYFKNSKPVQPPVEIKQKVWPVKVISVAIDRISPLHSLYGSVESNAMVAVSAPLSGEVAEVTVKPGDEFKAGDLLIALDDADLNLPLRVAQADVEDVQAQLDLEKLAFEANEQKLQNEQKVLEFKRTDVSRNSKLIQKDLTSQTTLDQSKEVLVRQEFAVVNAKLAVQEHQIKLAQLKARLDKSKANLEQAKVNVQRGRVVAPFDGRVTQVKVSKGDRVAPGTVLLSYYGYNSLELKAKLPVFVMPSVYQSFASGYALQANAKVAGMNVELPLVRLAGESSSSGVDAYFKLPESLKITRPGDLMQVSLVGQPQEQVFAVPYSAIYGADSIYVVEAGVMQVKTVQNLGETQVNGEAYALLKDSTGSITNGTQVVVTHLPNAISGLKVAVVQ</sequence>
<feature type="transmembrane region" description="Helical" evidence="3">
    <location>
        <begin position="14"/>
        <end position="35"/>
    </location>
</feature>
<evidence type="ECO:0000256" key="1">
    <source>
        <dbReference type="ARBA" id="ARBA00009477"/>
    </source>
</evidence>
<keyword evidence="2" id="KW-0175">Coiled coil</keyword>
<keyword evidence="3" id="KW-0812">Transmembrane</keyword>
<evidence type="ECO:0000256" key="3">
    <source>
        <dbReference type="SAM" id="Phobius"/>
    </source>
</evidence>
<dbReference type="GO" id="GO:0015562">
    <property type="term" value="F:efflux transmembrane transporter activity"/>
    <property type="evidence" value="ECO:0007669"/>
    <property type="project" value="TreeGrafter"/>
</dbReference>
<feature type="domain" description="Multidrug resistance protein MdtA-like barrel-sandwich hybrid" evidence="4">
    <location>
        <begin position="80"/>
        <end position="254"/>
    </location>
</feature>
<evidence type="ECO:0000313" key="6">
    <source>
        <dbReference type="Proteomes" id="UP000501466"/>
    </source>
</evidence>
<dbReference type="Gene3D" id="1.10.287.470">
    <property type="entry name" value="Helix hairpin bin"/>
    <property type="match status" value="1"/>
</dbReference>
<dbReference type="GO" id="GO:1990281">
    <property type="term" value="C:efflux pump complex"/>
    <property type="evidence" value="ECO:0007669"/>
    <property type="project" value="TreeGrafter"/>
</dbReference>
<dbReference type="RefSeq" id="WP_173290274.1">
    <property type="nucleotide sequence ID" value="NZ_AP021888.1"/>
</dbReference>
<dbReference type="EMBL" id="AP021888">
    <property type="protein sequence ID" value="BBP42656.1"/>
    <property type="molecule type" value="Genomic_DNA"/>
</dbReference>
<evidence type="ECO:0000256" key="2">
    <source>
        <dbReference type="SAM" id="Coils"/>
    </source>
</evidence>
<reference evidence="6" key="1">
    <citation type="submission" date="2019-11" db="EMBL/GenBank/DDBJ databases">
        <title>Isolation and characterization of two novel species in the genus Thiomicrorhabdus.</title>
        <authorList>
            <person name="Mochizuki J."/>
            <person name="Kojima H."/>
            <person name="Fukui M."/>
        </authorList>
    </citation>
    <scope>NUCLEOTIDE SEQUENCE [LARGE SCALE GENOMIC DNA]</scope>
    <source>
        <strain evidence="6">AkT22</strain>
    </source>
</reference>
<dbReference type="KEGG" id="tzo:THMIRHAT_04020"/>
<dbReference type="Pfam" id="PF25917">
    <property type="entry name" value="BSH_RND"/>
    <property type="match status" value="1"/>
</dbReference>